<comment type="caution">
    <text evidence="2">The sequence shown here is derived from an EMBL/GenBank/DDBJ whole genome shotgun (WGS) entry which is preliminary data.</text>
</comment>
<sequence>MSMNVWGVVGLQEKVLRGEEAMQLLFAVDKEGVIFGISGIFSIYVFQLVKKRMNSPVIIVGAEDEEYQLTIEDIDSSLVFMYIL</sequence>
<evidence type="ECO:0000313" key="2">
    <source>
        <dbReference type="EMBL" id="RVW76681.1"/>
    </source>
</evidence>
<dbReference type="EMBL" id="QGNW01000324">
    <property type="protein sequence ID" value="RVW76681.1"/>
    <property type="molecule type" value="Genomic_DNA"/>
</dbReference>
<keyword evidence="1" id="KW-0812">Transmembrane</keyword>
<organism evidence="2 3">
    <name type="scientific">Vitis vinifera</name>
    <name type="common">Grape</name>
    <dbReference type="NCBI Taxonomy" id="29760"/>
    <lineage>
        <taxon>Eukaryota</taxon>
        <taxon>Viridiplantae</taxon>
        <taxon>Streptophyta</taxon>
        <taxon>Embryophyta</taxon>
        <taxon>Tracheophyta</taxon>
        <taxon>Spermatophyta</taxon>
        <taxon>Magnoliopsida</taxon>
        <taxon>eudicotyledons</taxon>
        <taxon>Gunneridae</taxon>
        <taxon>Pentapetalae</taxon>
        <taxon>rosids</taxon>
        <taxon>Vitales</taxon>
        <taxon>Vitaceae</taxon>
        <taxon>Viteae</taxon>
        <taxon>Vitis</taxon>
    </lineage>
</organism>
<proteinExistence type="predicted"/>
<feature type="transmembrane region" description="Helical" evidence="1">
    <location>
        <begin position="32"/>
        <end position="49"/>
    </location>
</feature>
<name>A0A438GWW9_VITVI</name>
<accession>A0A438GWW9</accession>
<keyword evidence="1" id="KW-1133">Transmembrane helix</keyword>
<dbReference type="Proteomes" id="UP000288805">
    <property type="component" value="Unassembled WGS sequence"/>
</dbReference>
<keyword evidence="1" id="KW-0472">Membrane</keyword>
<evidence type="ECO:0000313" key="3">
    <source>
        <dbReference type="Proteomes" id="UP000288805"/>
    </source>
</evidence>
<dbReference type="AlphaFoldDB" id="A0A438GWW9"/>
<reference evidence="2 3" key="1">
    <citation type="journal article" date="2018" name="PLoS Genet.">
        <title>Population sequencing reveals clonal diversity and ancestral inbreeding in the grapevine cultivar Chardonnay.</title>
        <authorList>
            <person name="Roach M.J."/>
            <person name="Johnson D.L."/>
            <person name="Bohlmann J."/>
            <person name="van Vuuren H.J."/>
            <person name="Jones S.J."/>
            <person name="Pretorius I.S."/>
            <person name="Schmidt S.A."/>
            <person name="Borneman A.R."/>
        </authorList>
    </citation>
    <scope>NUCLEOTIDE SEQUENCE [LARGE SCALE GENOMIC DNA]</scope>
    <source>
        <strain evidence="3">cv. Chardonnay</strain>
        <tissue evidence="2">Leaf</tissue>
    </source>
</reference>
<protein>
    <submittedName>
        <fullName evidence="2">Uncharacterized protein</fullName>
    </submittedName>
</protein>
<gene>
    <name evidence="2" type="ORF">CK203_047517</name>
</gene>
<evidence type="ECO:0000256" key="1">
    <source>
        <dbReference type="SAM" id="Phobius"/>
    </source>
</evidence>